<keyword evidence="3 6" id="KW-0805">Transcription regulation</keyword>
<evidence type="ECO:0000256" key="5">
    <source>
        <dbReference type="ARBA" id="ARBA00023163"/>
    </source>
</evidence>
<keyword evidence="4 6" id="KW-0238">DNA-binding</keyword>
<evidence type="ECO:0000256" key="4">
    <source>
        <dbReference type="ARBA" id="ARBA00023125"/>
    </source>
</evidence>
<reference evidence="9 10" key="1">
    <citation type="submission" date="2019-02" db="EMBL/GenBank/DDBJ databases">
        <title>Deep-cultivation of Planctomycetes and their phenomic and genomic characterization uncovers novel biology.</title>
        <authorList>
            <person name="Wiegand S."/>
            <person name="Jogler M."/>
            <person name="Boedeker C."/>
            <person name="Pinto D."/>
            <person name="Vollmers J."/>
            <person name="Rivas-Marin E."/>
            <person name="Kohn T."/>
            <person name="Peeters S.H."/>
            <person name="Heuer A."/>
            <person name="Rast P."/>
            <person name="Oberbeckmann S."/>
            <person name="Bunk B."/>
            <person name="Jeske O."/>
            <person name="Meyerdierks A."/>
            <person name="Storesund J.E."/>
            <person name="Kallscheuer N."/>
            <person name="Luecker S."/>
            <person name="Lage O.M."/>
            <person name="Pohl T."/>
            <person name="Merkel B.J."/>
            <person name="Hornburger P."/>
            <person name="Mueller R.-W."/>
            <person name="Bruemmer F."/>
            <person name="Labrenz M."/>
            <person name="Spormann A.M."/>
            <person name="Op Den Camp H."/>
            <person name="Overmann J."/>
            <person name="Amann R."/>
            <person name="Jetten M.S.M."/>
            <person name="Mascher T."/>
            <person name="Medema M.H."/>
            <person name="Devos D.P."/>
            <person name="Kaster A.-K."/>
            <person name="Ovreas L."/>
            <person name="Rohde M."/>
            <person name="Galperin M.Y."/>
            <person name="Jogler C."/>
        </authorList>
    </citation>
    <scope>NUCLEOTIDE SEQUENCE [LARGE SCALE GENOMIC DNA]</scope>
    <source>
        <strain evidence="9 10">Pla52n</strain>
    </source>
</reference>
<comment type="caution">
    <text evidence="9">The sequence shown here is derived from an EMBL/GenBank/DDBJ whole genome shotgun (WGS) entry which is preliminary data.</text>
</comment>
<dbReference type="OrthoDB" id="9781053at2"/>
<feature type="domain" description="TACO1/YebC-like N-terminal" evidence="8">
    <location>
        <begin position="5"/>
        <end position="76"/>
    </location>
</feature>
<dbReference type="Pfam" id="PF20772">
    <property type="entry name" value="TACO1_YebC_N"/>
    <property type="match status" value="1"/>
</dbReference>
<sequence length="248" mass="26920">MAGHSKWANIQHRKGRVDAARGRLWSKLSKAIIVAAQSGGGDPSSNFRLRKAIEDAKAVSMPKDNITRAIKRGTGELGGGRMEELVYEGYGPGGVAVMCEILTDNRNRTAPELRSLFSKLGGELGKTGCVAYLFDRKGLFVFSAEDHDEETITMVALENGAEDVDVSEDGSIQVTCSPENYDALDDAFSAAELQPEMKSVSQIPQTTVDVDVSTGKKVLRLLEQLDEHDDIQNVSTNLNITDELMADD</sequence>
<dbReference type="Gene3D" id="1.10.10.200">
    <property type="match status" value="1"/>
</dbReference>
<comment type="subcellular location">
    <subcellularLocation>
        <location evidence="6">Cytoplasm</location>
    </subcellularLocation>
</comment>
<keyword evidence="10" id="KW-1185">Reference proteome</keyword>
<evidence type="ECO:0000256" key="2">
    <source>
        <dbReference type="ARBA" id="ARBA00022490"/>
    </source>
</evidence>
<keyword evidence="2 6" id="KW-0963">Cytoplasm</keyword>
<dbReference type="SUPFAM" id="SSF75625">
    <property type="entry name" value="YebC-like"/>
    <property type="match status" value="1"/>
</dbReference>
<dbReference type="GO" id="GO:0003677">
    <property type="term" value="F:DNA binding"/>
    <property type="evidence" value="ECO:0007669"/>
    <property type="project" value="UniProtKB-UniRule"/>
</dbReference>
<dbReference type="InterPro" id="IPR049083">
    <property type="entry name" value="TACO1_YebC_N"/>
</dbReference>
<dbReference type="FunFam" id="1.10.10.200:FF:000002">
    <property type="entry name" value="Probable transcriptional regulatory protein CLM62_37755"/>
    <property type="match status" value="1"/>
</dbReference>
<evidence type="ECO:0000256" key="3">
    <source>
        <dbReference type="ARBA" id="ARBA00023015"/>
    </source>
</evidence>
<keyword evidence="5 6" id="KW-0804">Transcription</keyword>
<dbReference type="GO" id="GO:0005829">
    <property type="term" value="C:cytosol"/>
    <property type="evidence" value="ECO:0007669"/>
    <property type="project" value="TreeGrafter"/>
</dbReference>
<dbReference type="NCBIfam" id="NF001030">
    <property type="entry name" value="PRK00110.1"/>
    <property type="match status" value="1"/>
</dbReference>
<dbReference type="Pfam" id="PF01709">
    <property type="entry name" value="Transcrip_reg"/>
    <property type="match status" value="1"/>
</dbReference>
<dbReference type="InterPro" id="IPR026564">
    <property type="entry name" value="Transcrip_reg_TACO1-like_dom3"/>
</dbReference>
<accession>A0A5C6A4F6</accession>
<dbReference type="NCBIfam" id="NF009044">
    <property type="entry name" value="PRK12378.1"/>
    <property type="match status" value="1"/>
</dbReference>
<gene>
    <name evidence="9" type="ORF">Pla52n_58200</name>
</gene>
<dbReference type="HAMAP" id="MF_00693">
    <property type="entry name" value="Transcrip_reg_TACO1"/>
    <property type="match status" value="1"/>
</dbReference>
<dbReference type="EMBL" id="SJPN01000008">
    <property type="protein sequence ID" value="TWT93991.1"/>
    <property type="molecule type" value="Genomic_DNA"/>
</dbReference>
<protein>
    <recommendedName>
        <fullName evidence="6">Probable transcriptional regulatory protein Pla52n_58200</fullName>
    </recommendedName>
</protein>
<name>A0A5C6A4F6_9BACT</name>
<evidence type="ECO:0000256" key="6">
    <source>
        <dbReference type="HAMAP-Rule" id="MF_00693"/>
    </source>
</evidence>
<evidence type="ECO:0000256" key="1">
    <source>
        <dbReference type="ARBA" id="ARBA00008724"/>
    </source>
</evidence>
<comment type="similarity">
    <text evidence="1 6">Belongs to the TACO1 family.</text>
</comment>
<evidence type="ECO:0000259" key="7">
    <source>
        <dbReference type="Pfam" id="PF01709"/>
    </source>
</evidence>
<organism evidence="9 10">
    <name type="scientific">Stieleria varia</name>
    <dbReference type="NCBI Taxonomy" id="2528005"/>
    <lineage>
        <taxon>Bacteria</taxon>
        <taxon>Pseudomonadati</taxon>
        <taxon>Planctomycetota</taxon>
        <taxon>Planctomycetia</taxon>
        <taxon>Pirellulales</taxon>
        <taxon>Pirellulaceae</taxon>
        <taxon>Stieleria</taxon>
    </lineage>
</organism>
<dbReference type="Gene3D" id="3.30.70.980">
    <property type="match status" value="2"/>
</dbReference>
<feature type="domain" description="TACO1/YebC-like second and third" evidence="7">
    <location>
        <begin position="82"/>
        <end position="238"/>
    </location>
</feature>
<proteinExistence type="inferred from homology"/>
<dbReference type="InterPro" id="IPR002876">
    <property type="entry name" value="Transcrip_reg_TACO1-like"/>
</dbReference>
<dbReference type="RefSeq" id="WP_146522776.1">
    <property type="nucleotide sequence ID" value="NZ_CP151726.1"/>
</dbReference>
<evidence type="ECO:0000313" key="10">
    <source>
        <dbReference type="Proteomes" id="UP000320176"/>
    </source>
</evidence>
<evidence type="ECO:0000259" key="8">
    <source>
        <dbReference type="Pfam" id="PF20772"/>
    </source>
</evidence>
<dbReference type="PANTHER" id="PTHR12532">
    <property type="entry name" value="TRANSLATIONAL ACTIVATOR OF CYTOCHROME C OXIDASE 1"/>
    <property type="match status" value="1"/>
</dbReference>
<dbReference type="NCBIfam" id="TIGR01033">
    <property type="entry name" value="YebC/PmpR family DNA-binding transcriptional regulator"/>
    <property type="match status" value="1"/>
</dbReference>
<dbReference type="InterPro" id="IPR048300">
    <property type="entry name" value="TACO1_YebC-like_2nd/3rd_dom"/>
</dbReference>
<dbReference type="GO" id="GO:0006355">
    <property type="term" value="P:regulation of DNA-templated transcription"/>
    <property type="evidence" value="ECO:0007669"/>
    <property type="project" value="UniProtKB-UniRule"/>
</dbReference>
<dbReference type="FunFam" id="3.30.70.980:FF:000002">
    <property type="entry name" value="Probable transcriptional regulatory protein YebC"/>
    <property type="match status" value="1"/>
</dbReference>
<dbReference type="InterPro" id="IPR029072">
    <property type="entry name" value="YebC-like"/>
</dbReference>
<evidence type="ECO:0000313" key="9">
    <source>
        <dbReference type="EMBL" id="TWT93991.1"/>
    </source>
</evidence>
<dbReference type="AlphaFoldDB" id="A0A5C6A4F6"/>
<dbReference type="InterPro" id="IPR017856">
    <property type="entry name" value="Integrase-like_N"/>
</dbReference>
<dbReference type="Proteomes" id="UP000320176">
    <property type="component" value="Unassembled WGS sequence"/>
</dbReference>
<dbReference type="PANTHER" id="PTHR12532:SF6">
    <property type="entry name" value="TRANSCRIPTIONAL REGULATORY PROTEIN YEBC-RELATED"/>
    <property type="match status" value="1"/>
</dbReference>